<sequence length="553" mass="61957">MEHIDQTGLLASLKLEGEHLYNLLQFMEEHAYPVLLDETNHILKMSSTLAGLLGLSNSAAEGVSYEQWSGLPAAEWQEAVRSGDSISITGKENTACTFQLLPYPIPHLGRTILFHRNLTLLEEAKAAIDELSATDSLTGLPNRKELEKAITRTELEKTPVTLIIIDINRFKYYNDTLGPFTGDALIAQMGDKLRRFRTNGFQLFRVGGDKFAFLLEGIYRSETAAAFAERMLPLIREPFFIKGKELSVSVSLGAAVRPGKDSAGRSLIQQATTAVQSAKEEGIEGVVFYDPELRCRFDKRLQLEHRLRRALRRKDFSLHFQPQYDLATKEMTGVEALLRWTDDELGMVPPARFIPAAEESGMIVPLGRWVLLEACREGKRLSDAGHRLSVGVNISPLQFQSRDFVATVRNALHTSGFDAELLDLEITENDLLYHREECLETLQQLKSLGVRISIDDFGTGYSSLSYLRQFPVDTLKIDKSFIREVLDNRNDQAIVASIIQLAHNMNMRVVAEGVEKQETIPFLAARSCDAMQGFLYSRPMPAASLYKQLGIAT</sequence>
<organism evidence="3 4">
    <name type="scientific">Bacillus daqingensis</name>
    <dbReference type="NCBI Taxonomy" id="872396"/>
    <lineage>
        <taxon>Bacteria</taxon>
        <taxon>Bacillati</taxon>
        <taxon>Bacillota</taxon>
        <taxon>Bacilli</taxon>
        <taxon>Bacillales</taxon>
        <taxon>Bacillaceae</taxon>
        <taxon>Bacillus</taxon>
    </lineage>
</organism>
<dbReference type="InterPro" id="IPR035919">
    <property type="entry name" value="EAL_sf"/>
</dbReference>
<dbReference type="NCBIfam" id="TIGR00254">
    <property type="entry name" value="GGDEF"/>
    <property type="match status" value="1"/>
</dbReference>
<comment type="caution">
    <text evidence="3">The sequence shown here is derived from an EMBL/GenBank/DDBJ whole genome shotgun (WGS) entry which is preliminary data.</text>
</comment>
<proteinExistence type="predicted"/>
<accession>A0ABV9NZ57</accession>
<dbReference type="SUPFAM" id="SSF55073">
    <property type="entry name" value="Nucleotide cyclase"/>
    <property type="match status" value="1"/>
</dbReference>
<dbReference type="PANTHER" id="PTHR44757">
    <property type="entry name" value="DIGUANYLATE CYCLASE DGCP"/>
    <property type="match status" value="1"/>
</dbReference>
<dbReference type="CDD" id="cd01948">
    <property type="entry name" value="EAL"/>
    <property type="match status" value="1"/>
</dbReference>
<dbReference type="Gene3D" id="3.20.20.450">
    <property type="entry name" value="EAL domain"/>
    <property type="match status" value="1"/>
</dbReference>
<reference evidence="4" key="1">
    <citation type="journal article" date="2019" name="Int. J. Syst. Evol. Microbiol.">
        <title>The Global Catalogue of Microorganisms (GCM) 10K type strain sequencing project: providing services to taxonomists for standard genome sequencing and annotation.</title>
        <authorList>
            <consortium name="The Broad Institute Genomics Platform"/>
            <consortium name="The Broad Institute Genome Sequencing Center for Infectious Disease"/>
            <person name="Wu L."/>
            <person name="Ma J."/>
        </authorList>
    </citation>
    <scope>NUCLEOTIDE SEQUENCE [LARGE SCALE GENOMIC DNA]</scope>
    <source>
        <strain evidence="4">JCM 12165</strain>
    </source>
</reference>
<dbReference type="PANTHER" id="PTHR44757:SF2">
    <property type="entry name" value="BIOFILM ARCHITECTURE MAINTENANCE PROTEIN MBAA"/>
    <property type="match status" value="1"/>
</dbReference>
<evidence type="ECO:0000313" key="4">
    <source>
        <dbReference type="Proteomes" id="UP001595896"/>
    </source>
</evidence>
<dbReference type="InterPro" id="IPR052155">
    <property type="entry name" value="Biofilm_reg_signaling"/>
</dbReference>
<dbReference type="CDD" id="cd01949">
    <property type="entry name" value="GGDEF"/>
    <property type="match status" value="1"/>
</dbReference>
<evidence type="ECO:0000259" key="2">
    <source>
        <dbReference type="PROSITE" id="PS50887"/>
    </source>
</evidence>
<dbReference type="PROSITE" id="PS50883">
    <property type="entry name" value="EAL"/>
    <property type="match status" value="1"/>
</dbReference>
<feature type="domain" description="GGDEF" evidence="2">
    <location>
        <begin position="158"/>
        <end position="291"/>
    </location>
</feature>
<dbReference type="InterPro" id="IPR029787">
    <property type="entry name" value="Nucleotide_cyclase"/>
</dbReference>
<keyword evidence="4" id="KW-1185">Reference proteome</keyword>
<name>A0ABV9NZ57_9BACI</name>
<dbReference type="Proteomes" id="UP001595896">
    <property type="component" value="Unassembled WGS sequence"/>
</dbReference>
<dbReference type="SMART" id="SM00052">
    <property type="entry name" value="EAL"/>
    <property type="match status" value="1"/>
</dbReference>
<dbReference type="PROSITE" id="PS50887">
    <property type="entry name" value="GGDEF"/>
    <property type="match status" value="1"/>
</dbReference>
<dbReference type="EMBL" id="JBHSGK010000013">
    <property type="protein sequence ID" value="MFC4737407.1"/>
    <property type="molecule type" value="Genomic_DNA"/>
</dbReference>
<protein>
    <submittedName>
        <fullName evidence="3">Bifunctional diguanylate cyclase/phosphodiesterase</fullName>
    </submittedName>
</protein>
<dbReference type="Gene3D" id="3.30.70.270">
    <property type="match status" value="1"/>
</dbReference>
<evidence type="ECO:0000313" key="3">
    <source>
        <dbReference type="EMBL" id="MFC4737407.1"/>
    </source>
</evidence>
<evidence type="ECO:0000259" key="1">
    <source>
        <dbReference type="PROSITE" id="PS50883"/>
    </source>
</evidence>
<gene>
    <name evidence="3" type="ORF">ACFO4L_12465</name>
</gene>
<dbReference type="InterPro" id="IPR000160">
    <property type="entry name" value="GGDEF_dom"/>
</dbReference>
<dbReference type="Pfam" id="PF00990">
    <property type="entry name" value="GGDEF"/>
    <property type="match status" value="1"/>
</dbReference>
<dbReference type="InterPro" id="IPR001633">
    <property type="entry name" value="EAL_dom"/>
</dbReference>
<dbReference type="RefSeq" id="WP_377910005.1">
    <property type="nucleotide sequence ID" value="NZ_JBHSGK010000013.1"/>
</dbReference>
<dbReference type="SMART" id="SM00267">
    <property type="entry name" value="GGDEF"/>
    <property type="match status" value="1"/>
</dbReference>
<dbReference type="Pfam" id="PF00563">
    <property type="entry name" value="EAL"/>
    <property type="match status" value="1"/>
</dbReference>
<dbReference type="InterPro" id="IPR043128">
    <property type="entry name" value="Rev_trsase/Diguanyl_cyclase"/>
</dbReference>
<dbReference type="SUPFAM" id="SSF141868">
    <property type="entry name" value="EAL domain-like"/>
    <property type="match status" value="1"/>
</dbReference>
<feature type="domain" description="EAL" evidence="1">
    <location>
        <begin position="300"/>
        <end position="553"/>
    </location>
</feature>